<dbReference type="EMBL" id="GIFC01013848">
    <property type="protein sequence ID" value="MXU95931.1"/>
    <property type="molecule type" value="Transcribed_RNA"/>
</dbReference>
<feature type="region of interest" description="Disordered" evidence="1">
    <location>
        <begin position="167"/>
        <end position="199"/>
    </location>
</feature>
<dbReference type="AlphaFoldDB" id="A0A6B0V2H6"/>
<feature type="compositionally biased region" description="Basic residues" evidence="1">
    <location>
        <begin position="168"/>
        <end position="183"/>
    </location>
</feature>
<sequence length="199" mass="22175">MSLLLWPGIVLRDTHSDHPRPSAENEFESKHRAHIHGTLRRLHLWLPNRWLPVRLVQQAVPALPQYLCHLHWDCGDALLRSTVHTHGLFCHHRHHHGLSGHWRQRVVPGPVGSPQRPLYAGAPFLLRPRGAGGPAHCRALPVAKRTSGDSATRPAAAPGQLVAPSRQLRTHSVHRDSPRHRRQSAAPAHAHIGRDAGIL</sequence>
<reference evidence="2" key="1">
    <citation type="submission" date="2019-12" db="EMBL/GenBank/DDBJ databases">
        <title>An insight into the sialome of adult female Ixodes ricinus ticks feeding for 6 days.</title>
        <authorList>
            <person name="Perner J."/>
            <person name="Ribeiro J.M.C."/>
        </authorList>
    </citation>
    <scope>NUCLEOTIDE SEQUENCE</scope>
    <source>
        <strain evidence="2">Semi-engorged</strain>
        <tissue evidence="2">Salivary glands</tissue>
    </source>
</reference>
<name>A0A6B0V2H6_IXORI</name>
<evidence type="ECO:0000256" key="1">
    <source>
        <dbReference type="SAM" id="MobiDB-lite"/>
    </source>
</evidence>
<organism evidence="2">
    <name type="scientific">Ixodes ricinus</name>
    <name type="common">Common tick</name>
    <name type="synonym">Acarus ricinus</name>
    <dbReference type="NCBI Taxonomy" id="34613"/>
    <lineage>
        <taxon>Eukaryota</taxon>
        <taxon>Metazoa</taxon>
        <taxon>Ecdysozoa</taxon>
        <taxon>Arthropoda</taxon>
        <taxon>Chelicerata</taxon>
        <taxon>Arachnida</taxon>
        <taxon>Acari</taxon>
        <taxon>Parasitiformes</taxon>
        <taxon>Ixodida</taxon>
        <taxon>Ixodoidea</taxon>
        <taxon>Ixodidae</taxon>
        <taxon>Ixodinae</taxon>
        <taxon>Ixodes</taxon>
    </lineage>
</organism>
<proteinExistence type="predicted"/>
<evidence type="ECO:0000313" key="2">
    <source>
        <dbReference type="EMBL" id="MXU95931.1"/>
    </source>
</evidence>
<accession>A0A6B0V2H6</accession>
<protein>
    <submittedName>
        <fullName evidence="2">Uncharacterized protein</fullName>
    </submittedName>
</protein>